<dbReference type="InterPro" id="IPR011993">
    <property type="entry name" value="PH-like_dom_sf"/>
</dbReference>
<dbReference type="STRING" id="133381.A0A2T9Y0N4"/>
<feature type="domain" description="WH1" evidence="3">
    <location>
        <begin position="19"/>
        <end position="129"/>
    </location>
</feature>
<feature type="region of interest" description="Disordered" evidence="2">
    <location>
        <begin position="193"/>
        <end position="462"/>
    </location>
</feature>
<evidence type="ECO:0000313" key="6">
    <source>
        <dbReference type="Proteomes" id="UP000245609"/>
    </source>
</evidence>
<dbReference type="GO" id="GO:0005884">
    <property type="term" value="C:actin filament"/>
    <property type="evidence" value="ECO:0007669"/>
    <property type="project" value="TreeGrafter"/>
</dbReference>
<dbReference type="SMART" id="SM00461">
    <property type="entry name" value="WH1"/>
    <property type="match status" value="1"/>
</dbReference>
<dbReference type="PRINTS" id="PR01217">
    <property type="entry name" value="PRICHEXTENSN"/>
</dbReference>
<dbReference type="PROSITE" id="PS50229">
    <property type="entry name" value="WH1"/>
    <property type="match status" value="1"/>
</dbReference>
<comment type="caution">
    <text evidence="5">The sequence shown here is derived from an EMBL/GenBank/DDBJ whole genome shotgun (WGS) entry which is preliminary data.</text>
</comment>
<dbReference type="CDD" id="cd01205">
    <property type="entry name" value="EVH1_WASP-like"/>
    <property type="match status" value="1"/>
</dbReference>
<sequence>MSTATLSDPKDKGIIKNAQPSSKHKILAATVAKLYVADSQTISWKTTSIWGALIFVKDLQDGSYNLRIIDMSGKGPIWEHELYIGFNFVQKTPFFFTFPGDSLLFGLDFCNVEEANVFFSKVNSRGSKLKKGKNSKISPEAQEMIQNEYDPRWDSLITVLSGYGISKSQLNDKKSREFVMKFVSDHGGLSKILHAAPSPLPPPPIQSKVPPPPSIDRINTTPPGVSMRKGSAPSPRKNKPPPPPPPSRSHRIISNLKNDSSSSINSLGSRSKLSDRPPPVPPRRRNAGSGSMPSPPIPVQTNRASENNISLPPPPYSPVQVPPPPSSNTVPHPPPPPPHLPPHSMGSPPPPPPPPPSSGIPPPPPPRNSVTSAPPPPPPPPPSTGAPPPPPPPPPGTGAPPPPPPPPPSTGAPPPPPPPPPSIGAPPPPPPPPPSMGAPPPPPPPPTSEGPAPEAIGLPQISDSRGALLASIRGAGIGILKKAPEANSLSGSAVGMGRTSSMGNSASAGGGGPQTGGKGETLTNALAAALSELR</sequence>
<dbReference type="Pfam" id="PF00568">
    <property type="entry name" value="WH1"/>
    <property type="match status" value="1"/>
</dbReference>
<feature type="compositionally biased region" description="Low complexity" evidence="2">
    <location>
        <begin position="252"/>
        <end position="271"/>
    </location>
</feature>
<evidence type="ECO:0000259" key="4">
    <source>
        <dbReference type="PROSITE" id="PS51082"/>
    </source>
</evidence>
<gene>
    <name evidence="5" type="ORF">BB560_006867</name>
</gene>
<dbReference type="SUPFAM" id="SSF50729">
    <property type="entry name" value="PH domain-like"/>
    <property type="match status" value="1"/>
</dbReference>
<dbReference type="Proteomes" id="UP000245609">
    <property type="component" value="Unassembled WGS sequence"/>
</dbReference>
<keyword evidence="1" id="KW-0597">Phosphoprotein</keyword>
<evidence type="ECO:0008006" key="7">
    <source>
        <dbReference type="Google" id="ProtNLM"/>
    </source>
</evidence>
<dbReference type="PANTHER" id="PTHR45691:SF1">
    <property type="entry name" value="FH2 DOMAIN-CONTAINING PROTEIN 1-RELATED"/>
    <property type="match status" value="1"/>
</dbReference>
<dbReference type="Gene3D" id="2.30.29.30">
    <property type="entry name" value="Pleckstrin-homology domain (PH domain)/Phosphotyrosine-binding domain (PTB)"/>
    <property type="match status" value="1"/>
</dbReference>
<evidence type="ECO:0000256" key="1">
    <source>
        <dbReference type="ARBA" id="ARBA00022553"/>
    </source>
</evidence>
<evidence type="ECO:0000313" key="5">
    <source>
        <dbReference type="EMBL" id="PVU85892.1"/>
    </source>
</evidence>
<protein>
    <recommendedName>
        <fullName evidence="7">WH1 domain-containing protein</fullName>
    </recommendedName>
</protein>
<dbReference type="AlphaFoldDB" id="A0A2T9Y0N4"/>
<keyword evidence="6" id="KW-1185">Reference proteome</keyword>
<accession>A0A2T9Y0N4</accession>
<dbReference type="Gene3D" id="3.90.810.10">
    <property type="entry name" value="CRIB domain"/>
    <property type="match status" value="1"/>
</dbReference>
<dbReference type="OrthoDB" id="8963340at2759"/>
<feature type="compositionally biased region" description="Polar residues" evidence="2">
    <location>
        <begin position="299"/>
        <end position="310"/>
    </location>
</feature>
<name>A0A2T9Y0N4_9FUNG</name>
<organism evidence="5 6">
    <name type="scientific">Smittium megazygosporum</name>
    <dbReference type="NCBI Taxonomy" id="133381"/>
    <lineage>
        <taxon>Eukaryota</taxon>
        <taxon>Fungi</taxon>
        <taxon>Fungi incertae sedis</taxon>
        <taxon>Zoopagomycota</taxon>
        <taxon>Kickxellomycotina</taxon>
        <taxon>Harpellomycetes</taxon>
        <taxon>Harpellales</taxon>
        <taxon>Legeriomycetaceae</taxon>
        <taxon>Smittium</taxon>
    </lineage>
</organism>
<reference evidence="5 6" key="1">
    <citation type="journal article" date="2018" name="MBio">
        <title>Comparative Genomics Reveals the Core Gene Toolbox for the Fungus-Insect Symbiosis.</title>
        <authorList>
            <person name="Wang Y."/>
            <person name="Stata M."/>
            <person name="Wang W."/>
            <person name="Stajich J.E."/>
            <person name="White M.M."/>
            <person name="Moncalvo J.M."/>
        </authorList>
    </citation>
    <scope>NUCLEOTIDE SEQUENCE [LARGE SCALE GENOMIC DNA]</scope>
    <source>
        <strain evidence="5 6">SC-DP-2</strain>
    </source>
</reference>
<dbReference type="EMBL" id="MBFS01003583">
    <property type="protein sequence ID" value="PVU85892.1"/>
    <property type="molecule type" value="Genomic_DNA"/>
</dbReference>
<dbReference type="PANTHER" id="PTHR45691">
    <property type="entry name" value="PROTEIN DIAPHANOUS"/>
    <property type="match status" value="1"/>
</dbReference>
<feature type="compositionally biased region" description="Pro residues" evidence="2">
    <location>
        <begin position="198"/>
        <end position="214"/>
    </location>
</feature>
<feature type="compositionally biased region" description="Gly residues" evidence="2">
    <location>
        <begin position="508"/>
        <end position="519"/>
    </location>
</feature>
<dbReference type="GO" id="GO:0030041">
    <property type="term" value="P:actin filament polymerization"/>
    <property type="evidence" value="ECO:0007669"/>
    <property type="project" value="TreeGrafter"/>
</dbReference>
<evidence type="ECO:0000259" key="3">
    <source>
        <dbReference type="PROSITE" id="PS50229"/>
    </source>
</evidence>
<feature type="compositionally biased region" description="Pro residues" evidence="2">
    <location>
        <begin position="311"/>
        <end position="448"/>
    </location>
</feature>
<dbReference type="InterPro" id="IPR003124">
    <property type="entry name" value="WH2_dom"/>
</dbReference>
<dbReference type="InterPro" id="IPR033927">
    <property type="entry name" value="WASPfam_EVH1"/>
</dbReference>
<dbReference type="InterPro" id="IPR036936">
    <property type="entry name" value="CRIB_dom_sf"/>
</dbReference>
<feature type="domain" description="WH2" evidence="4">
    <location>
        <begin position="464"/>
        <end position="483"/>
    </location>
</feature>
<dbReference type="PROSITE" id="PS51082">
    <property type="entry name" value="WH2"/>
    <property type="match status" value="1"/>
</dbReference>
<dbReference type="InterPro" id="IPR051412">
    <property type="entry name" value="Formin_Homology_Diaphanous_sf"/>
</dbReference>
<evidence type="ECO:0000256" key="2">
    <source>
        <dbReference type="SAM" id="MobiDB-lite"/>
    </source>
</evidence>
<proteinExistence type="predicted"/>
<dbReference type="InterPro" id="IPR000697">
    <property type="entry name" value="WH1/EVH1_dom"/>
</dbReference>
<feature type="region of interest" description="Disordered" evidence="2">
    <location>
        <begin position="482"/>
        <end position="534"/>
    </location>
</feature>
<dbReference type="GO" id="GO:0003779">
    <property type="term" value="F:actin binding"/>
    <property type="evidence" value="ECO:0007669"/>
    <property type="project" value="InterPro"/>
</dbReference>